<sequence>MLLSLENHNAQEAQLVSKAKEWAEQLRPHLLHKVRRVTLYLDHNPKKLEYPMALTTLNAQQWRDIMSPVLQVCLPRSGVCRNFPRLVVFAPVDYQGLGVPHPFGKQVYKHLEMILRHMSGGTKTGAYMDANLQAHQLETGTSFGLLQQDYQNTSILASDTWLKRVWKELESLDMYMAFDSPALSLRCHHDALLIDLFMDLEVDQDDLLWLNWCRMFLQVATVSDITTADGRYIRQCIWNGFRDDTYWTPYNWPQTVRPGRPYWELWQRTLSRALLPSHGQHHPLLQPLGHWHDHFESWNWLWSPTVGLFQGCMDPSCSGPPQNTVRVRVGTAAVQLLPRAGTARIVIRCQTPGLPQDQSAHRGELIGLLAGIMAVDWLLQQWFPALSQRPGVKIACDGLSAIEMAFEDRPLSPTDAQFDLISSIREAISRSLVSWSPRHVYGHLDKSNLFDELTWWEKKNLEVDGMAVDFRKELEAAHQLIPPNPRFFTELAALFVADTKQSRLSDHFIQECVTLPRLRQQWRNRNVISEESENLIDWETLGRAMRSLPAGLQRWITKHWVGMCGTGKFKVYWGLESSAACPRCGEFEDHLHVPRCPAASARDEWDRRVTALSLWMDIHLTSPAIKHAILLLLQGVRDSSRPTSRLISRTIRPAFLAQEAIGCQGLLEGRLASLWLSLQQNYFDEIHSRRSVSLWASRLSQQLISIGFYMWEQRNAVQHSDDNVQLRERHCVVNEGIHSQFDMGSADLPPDIRRMLTCRHSVLRKSLVDKEEWLKLL</sequence>
<gene>
    <name evidence="1" type="ORF">CYCCA115_LOCUS16134</name>
</gene>
<name>A0AAD2JJU6_9STRA</name>
<keyword evidence="2" id="KW-1185">Reference proteome</keyword>
<dbReference type="EMBL" id="CAKOGP040001908">
    <property type="protein sequence ID" value="CAJ1956226.1"/>
    <property type="molecule type" value="Genomic_DNA"/>
</dbReference>
<evidence type="ECO:0000313" key="1">
    <source>
        <dbReference type="EMBL" id="CAJ1956226.1"/>
    </source>
</evidence>
<reference evidence="1" key="1">
    <citation type="submission" date="2023-08" db="EMBL/GenBank/DDBJ databases">
        <authorList>
            <person name="Audoor S."/>
            <person name="Bilcke G."/>
        </authorList>
    </citation>
    <scope>NUCLEOTIDE SEQUENCE</scope>
</reference>
<dbReference type="Proteomes" id="UP001295423">
    <property type="component" value="Unassembled WGS sequence"/>
</dbReference>
<organism evidence="1 2">
    <name type="scientific">Cylindrotheca closterium</name>
    <dbReference type="NCBI Taxonomy" id="2856"/>
    <lineage>
        <taxon>Eukaryota</taxon>
        <taxon>Sar</taxon>
        <taxon>Stramenopiles</taxon>
        <taxon>Ochrophyta</taxon>
        <taxon>Bacillariophyta</taxon>
        <taxon>Bacillariophyceae</taxon>
        <taxon>Bacillariophycidae</taxon>
        <taxon>Bacillariales</taxon>
        <taxon>Bacillariaceae</taxon>
        <taxon>Cylindrotheca</taxon>
    </lineage>
</organism>
<evidence type="ECO:0000313" key="2">
    <source>
        <dbReference type="Proteomes" id="UP001295423"/>
    </source>
</evidence>
<protein>
    <submittedName>
        <fullName evidence="1">Uncharacterized protein</fullName>
    </submittedName>
</protein>
<comment type="caution">
    <text evidence="1">The sequence shown here is derived from an EMBL/GenBank/DDBJ whole genome shotgun (WGS) entry which is preliminary data.</text>
</comment>
<proteinExistence type="predicted"/>
<dbReference type="AlphaFoldDB" id="A0AAD2JJU6"/>
<accession>A0AAD2JJU6</accession>